<evidence type="ECO:0000256" key="1">
    <source>
        <dbReference type="ARBA" id="ARBA00004162"/>
    </source>
</evidence>
<feature type="compositionally biased region" description="Low complexity" evidence="6">
    <location>
        <begin position="10"/>
        <end position="20"/>
    </location>
</feature>
<gene>
    <name evidence="9" type="ORF">GCM10010334_05530</name>
</gene>
<feature type="domain" description="Phage shock protein PspC N-terminal" evidence="8">
    <location>
        <begin position="29"/>
        <end position="84"/>
    </location>
</feature>
<protein>
    <submittedName>
        <fullName evidence="9">Membrane protein</fullName>
    </submittedName>
</protein>
<feature type="transmembrane region" description="Helical" evidence="7">
    <location>
        <begin position="103"/>
        <end position="121"/>
    </location>
</feature>
<keyword evidence="5 7" id="KW-0472">Membrane</keyword>
<evidence type="ECO:0000313" key="10">
    <source>
        <dbReference type="Proteomes" id="UP000638353"/>
    </source>
</evidence>
<feature type="transmembrane region" description="Helical" evidence="7">
    <location>
        <begin position="280"/>
        <end position="298"/>
    </location>
</feature>
<feature type="transmembrane region" description="Helical" evidence="7">
    <location>
        <begin position="127"/>
        <end position="144"/>
    </location>
</feature>
<dbReference type="Proteomes" id="UP000638353">
    <property type="component" value="Unassembled WGS sequence"/>
</dbReference>
<dbReference type="InterPro" id="IPR052027">
    <property type="entry name" value="PspC"/>
</dbReference>
<evidence type="ECO:0000256" key="3">
    <source>
        <dbReference type="ARBA" id="ARBA00022692"/>
    </source>
</evidence>
<dbReference type="GO" id="GO:0005886">
    <property type="term" value="C:plasma membrane"/>
    <property type="evidence" value="ECO:0007669"/>
    <property type="project" value="UniProtKB-SubCell"/>
</dbReference>
<keyword evidence="4 7" id="KW-1133">Transmembrane helix</keyword>
<keyword evidence="2" id="KW-1003">Cell membrane</keyword>
<evidence type="ECO:0000256" key="4">
    <source>
        <dbReference type="ARBA" id="ARBA00022989"/>
    </source>
</evidence>
<feature type="transmembrane region" description="Helical" evidence="7">
    <location>
        <begin position="253"/>
        <end position="273"/>
    </location>
</feature>
<dbReference type="InterPro" id="IPR007168">
    <property type="entry name" value="Phageshock_PspC_N"/>
</dbReference>
<evidence type="ECO:0000256" key="2">
    <source>
        <dbReference type="ARBA" id="ARBA00022475"/>
    </source>
</evidence>
<accession>A0A918WSV8</accession>
<keyword evidence="3 7" id="KW-0812">Transmembrane</keyword>
<feature type="region of interest" description="Disordered" evidence="6">
    <location>
        <begin position="151"/>
        <end position="184"/>
    </location>
</feature>
<comment type="caution">
    <text evidence="9">The sequence shown here is derived from an EMBL/GenBank/DDBJ whole genome shotgun (WGS) entry which is preliminary data.</text>
</comment>
<dbReference type="PANTHER" id="PTHR33885">
    <property type="entry name" value="PHAGE SHOCK PROTEIN C"/>
    <property type="match status" value="1"/>
</dbReference>
<proteinExistence type="predicted"/>
<comment type="subcellular location">
    <subcellularLocation>
        <location evidence="1">Cell membrane</location>
        <topology evidence="1">Single-pass membrane protein</topology>
    </subcellularLocation>
</comment>
<sequence>MGRMTEVHDAAPASGTGAPPAGDPVPRRTLHRSRRHRTVGGVCGGLGEFFDVDPVIFRVVLAVTSVTGGIGLIAYGFAWLLVPLEGDDENEGKRLLTGRVDGPALIAVLLALVGCGMFLALRHNGGVFGFSVMLLLIVGASTVWSRQRRSAAPAEPGATQVQDVAAPPETKAPPIPGTPSWWRDPIVKDGTTGPVPHGYLWGPADEPVTEAPVRRPWRPVDSRPRSFGGLTFLAALLAGAAGTASTWQSDPLGPSLATGLACALAVFGVGLVLASFFGRVGVGTIFLGLLTAGLLTAATTIPKNISTEWATTNWRPSTTQQVQPSYELGAGEGRLDLSQVAVPQGSTLSTRVEVGAGALRVVVPKDVTVRVDMELGLGDIQLPGEGADNIDIRTDQQQVRTLMPPPGAKPAGTVDLRLEVGVGQVAVERAAS</sequence>
<dbReference type="EMBL" id="BMVC01000001">
    <property type="protein sequence ID" value="GHC79362.1"/>
    <property type="molecule type" value="Genomic_DNA"/>
</dbReference>
<dbReference type="Pfam" id="PF04024">
    <property type="entry name" value="PspC"/>
    <property type="match status" value="1"/>
</dbReference>
<evidence type="ECO:0000256" key="6">
    <source>
        <dbReference type="SAM" id="MobiDB-lite"/>
    </source>
</evidence>
<evidence type="ECO:0000313" key="9">
    <source>
        <dbReference type="EMBL" id="GHC79362.1"/>
    </source>
</evidence>
<evidence type="ECO:0000259" key="8">
    <source>
        <dbReference type="Pfam" id="PF04024"/>
    </source>
</evidence>
<feature type="region of interest" description="Disordered" evidence="6">
    <location>
        <begin position="1"/>
        <end position="31"/>
    </location>
</feature>
<dbReference type="PANTHER" id="PTHR33885:SF3">
    <property type="entry name" value="PHAGE SHOCK PROTEIN C"/>
    <property type="match status" value="1"/>
</dbReference>
<reference evidence="9" key="2">
    <citation type="submission" date="2020-09" db="EMBL/GenBank/DDBJ databases">
        <authorList>
            <person name="Sun Q."/>
            <person name="Ohkuma M."/>
        </authorList>
    </citation>
    <scope>NUCLEOTIDE SEQUENCE</scope>
    <source>
        <strain evidence="9">JCM 4637</strain>
    </source>
</reference>
<reference evidence="9" key="1">
    <citation type="journal article" date="2014" name="Int. J. Syst. Evol. Microbiol.">
        <title>Complete genome sequence of Corynebacterium casei LMG S-19264T (=DSM 44701T), isolated from a smear-ripened cheese.</title>
        <authorList>
            <consortium name="US DOE Joint Genome Institute (JGI-PGF)"/>
            <person name="Walter F."/>
            <person name="Albersmeier A."/>
            <person name="Kalinowski J."/>
            <person name="Ruckert C."/>
        </authorList>
    </citation>
    <scope>NUCLEOTIDE SEQUENCE</scope>
    <source>
        <strain evidence="9">JCM 4637</strain>
    </source>
</reference>
<organism evidence="9 10">
    <name type="scientific">Streptomyces finlayi</name>
    <dbReference type="NCBI Taxonomy" id="67296"/>
    <lineage>
        <taxon>Bacteria</taxon>
        <taxon>Bacillati</taxon>
        <taxon>Actinomycetota</taxon>
        <taxon>Actinomycetes</taxon>
        <taxon>Kitasatosporales</taxon>
        <taxon>Streptomycetaceae</taxon>
        <taxon>Streptomyces</taxon>
    </lineage>
</organism>
<evidence type="ECO:0000256" key="5">
    <source>
        <dbReference type="ARBA" id="ARBA00023136"/>
    </source>
</evidence>
<dbReference type="AlphaFoldDB" id="A0A918WSV8"/>
<evidence type="ECO:0000256" key="7">
    <source>
        <dbReference type="SAM" id="Phobius"/>
    </source>
</evidence>
<name>A0A918WSV8_9ACTN</name>
<feature type="transmembrane region" description="Helical" evidence="7">
    <location>
        <begin position="227"/>
        <end position="247"/>
    </location>
</feature>
<feature type="transmembrane region" description="Helical" evidence="7">
    <location>
        <begin position="55"/>
        <end position="82"/>
    </location>
</feature>